<gene>
    <name evidence="1" type="ORF">AHMF7605_19930</name>
</gene>
<dbReference type="AlphaFoldDB" id="A0A2T2YJB9"/>
<dbReference type="Proteomes" id="UP000240357">
    <property type="component" value="Unassembled WGS sequence"/>
</dbReference>
<accession>A0A2T2YJB9</accession>
<dbReference type="RefSeq" id="WP_106931793.1">
    <property type="nucleotide sequence ID" value="NZ_PYFT01000001.1"/>
</dbReference>
<name>A0A2T2YJB9_9BACT</name>
<evidence type="ECO:0000313" key="2">
    <source>
        <dbReference type="Proteomes" id="UP000240357"/>
    </source>
</evidence>
<keyword evidence="2" id="KW-1185">Reference proteome</keyword>
<dbReference type="OrthoDB" id="893980at2"/>
<reference evidence="1 2" key="1">
    <citation type="submission" date="2018-03" db="EMBL/GenBank/DDBJ databases">
        <title>Adhaeribacter sp. HMF7605 Genome sequencing and assembly.</title>
        <authorList>
            <person name="Kang H."/>
            <person name="Kang J."/>
            <person name="Cha I."/>
            <person name="Kim H."/>
            <person name="Joh K."/>
        </authorList>
    </citation>
    <scope>NUCLEOTIDE SEQUENCE [LARGE SCALE GENOMIC DNA]</scope>
    <source>
        <strain evidence="1 2">HMF7605</strain>
    </source>
</reference>
<comment type="caution">
    <text evidence="1">The sequence shown here is derived from an EMBL/GenBank/DDBJ whole genome shotgun (WGS) entry which is preliminary data.</text>
</comment>
<organism evidence="1 2">
    <name type="scientific">Adhaeribacter arboris</name>
    <dbReference type="NCBI Taxonomy" id="2072846"/>
    <lineage>
        <taxon>Bacteria</taxon>
        <taxon>Pseudomonadati</taxon>
        <taxon>Bacteroidota</taxon>
        <taxon>Cytophagia</taxon>
        <taxon>Cytophagales</taxon>
        <taxon>Hymenobacteraceae</taxon>
        <taxon>Adhaeribacter</taxon>
    </lineage>
</organism>
<evidence type="ECO:0000313" key="1">
    <source>
        <dbReference type="EMBL" id="PSR55613.1"/>
    </source>
</evidence>
<protein>
    <submittedName>
        <fullName evidence="1">Uncharacterized protein</fullName>
    </submittedName>
</protein>
<proteinExistence type="predicted"/>
<dbReference type="EMBL" id="PYFT01000001">
    <property type="protein sequence ID" value="PSR55613.1"/>
    <property type="molecule type" value="Genomic_DNA"/>
</dbReference>
<sequence length="129" mass="15904">MTFKEIYDRIIPLWGDRIDFSDGYIIQPERKYKNLRSVTDSEDYFYSPKLSNLWNSIEENIEEKDTYGELMVWTIYQVFHKYARERFEQDIFSFSPEEIENKIIEEHYFKNLNEEGWEDELLQYQRGVE</sequence>